<organism evidence="7 8">
    <name type="scientific">Trichomonas vaginalis (strain ATCC PRA-98 / G3)</name>
    <dbReference type="NCBI Taxonomy" id="412133"/>
    <lineage>
        <taxon>Eukaryota</taxon>
        <taxon>Metamonada</taxon>
        <taxon>Parabasalia</taxon>
        <taxon>Trichomonadida</taxon>
        <taxon>Trichomonadidae</taxon>
        <taxon>Trichomonas</taxon>
    </lineage>
</organism>
<evidence type="ECO:0000256" key="3">
    <source>
        <dbReference type="ARBA" id="ARBA00037385"/>
    </source>
</evidence>
<evidence type="ECO:0000256" key="6">
    <source>
        <dbReference type="SAM" id="Coils"/>
    </source>
</evidence>
<keyword evidence="8" id="KW-1185">Reference proteome</keyword>
<dbReference type="InterPro" id="IPR002110">
    <property type="entry name" value="Ankyrin_rpt"/>
</dbReference>
<dbReference type="SMR" id="A2EMR9"/>
<dbReference type="PROSITE" id="PS50088">
    <property type="entry name" value="ANK_REPEAT"/>
    <property type="match status" value="2"/>
</dbReference>
<evidence type="ECO:0000256" key="2">
    <source>
        <dbReference type="ARBA" id="ARBA00023043"/>
    </source>
</evidence>
<keyword evidence="2 5" id="KW-0040">ANK repeat</keyword>
<dbReference type="VEuPathDB" id="TrichDB:TVAG_244970"/>
<feature type="coiled-coil region" evidence="6">
    <location>
        <begin position="115"/>
        <end position="205"/>
    </location>
</feature>
<evidence type="ECO:0000313" key="7">
    <source>
        <dbReference type="EMBL" id="EAY06065.1"/>
    </source>
</evidence>
<dbReference type="AlphaFoldDB" id="A2EMR9"/>
<name>A2EMR9_TRIV3</name>
<gene>
    <name evidence="7" type="ORF">TVAG_244970</name>
</gene>
<evidence type="ECO:0000256" key="5">
    <source>
        <dbReference type="PROSITE-ProRule" id="PRU00023"/>
    </source>
</evidence>
<comment type="function">
    <text evidence="3">Plays an important role in regulating intracellular signaling events associated with erythroid terminal differentiation.</text>
</comment>
<evidence type="ECO:0000313" key="8">
    <source>
        <dbReference type="Proteomes" id="UP000001542"/>
    </source>
</evidence>
<dbReference type="PROSITE" id="PS50297">
    <property type="entry name" value="ANK_REP_REGION"/>
    <property type="match status" value="1"/>
</dbReference>
<dbReference type="KEGG" id="tva:4763940"/>
<reference evidence="7" key="1">
    <citation type="submission" date="2006-10" db="EMBL/GenBank/DDBJ databases">
        <authorList>
            <person name="Amadeo P."/>
            <person name="Zhao Q."/>
            <person name="Wortman J."/>
            <person name="Fraser-Liggett C."/>
            <person name="Carlton J."/>
        </authorList>
    </citation>
    <scope>NUCLEOTIDE SEQUENCE</scope>
    <source>
        <strain evidence="7">G3</strain>
    </source>
</reference>
<dbReference type="PANTHER" id="PTHR24197">
    <property type="entry name" value="ANKYRIN REPEAT DOMAIN-CONTAINING PROTEIN 61"/>
    <property type="match status" value="1"/>
</dbReference>
<dbReference type="InParanoid" id="A2EMR9"/>
<dbReference type="Gene3D" id="1.25.40.20">
    <property type="entry name" value="Ankyrin repeat-containing domain"/>
    <property type="match status" value="2"/>
</dbReference>
<evidence type="ECO:0000256" key="1">
    <source>
        <dbReference type="ARBA" id="ARBA00022737"/>
    </source>
</evidence>
<dbReference type="Pfam" id="PF12796">
    <property type="entry name" value="Ank_2"/>
    <property type="match status" value="1"/>
</dbReference>
<protein>
    <recommendedName>
        <fullName evidence="4">Ankyrin repeat domain-containing protein 54</fullName>
    </recommendedName>
</protein>
<feature type="repeat" description="ANK" evidence="5">
    <location>
        <begin position="337"/>
        <end position="357"/>
    </location>
</feature>
<proteinExistence type="predicted"/>
<feature type="repeat" description="ANK" evidence="5">
    <location>
        <begin position="304"/>
        <end position="336"/>
    </location>
</feature>
<dbReference type="SMART" id="SM00248">
    <property type="entry name" value="ANK"/>
    <property type="match status" value="3"/>
</dbReference>
<dbReference type="PANTHER" id="PTHR24197:SF44">
    <property type="entry name" value="ANKYRIN REPEAT DOMAIN-CONTAINING PROTEIN 54"/>
    <property type="match status" value="1"/>
</dbReference>
<reference evidence="7" key="2">
    <citation type="journal article" date="2007" name="Science">
        <title>Draft genome sequence of the sexually transmitted pathogen Trichomonas vaginalis.</title>
        <authorList>
            <person name="Carlton J.M."/>
            <person name="Hirt R.P."/>
            <person name="Silva J.C."/>
            <person name="Delcher A.L."/>
            <person name="Schatz M."/>
            <person name="Zhao Q."/>
            <person name="Wortman J.R."/>
            <person name="Bidwell S.L."/>
            <person name="Alsmark U.C.M."/>
            <person name="Besteiro S."/>
            <person name="Sicheritz-Ponten T."/>
            <person name="Noel C.J."/>
            <person name="Dacks J.B."/>
            <person name="Foster P.G."/>
            <person name="Simillion C."/>
            <person name="Van de Peer Y."/>
            <person name="Miranda-Saavedra D."/>
            <person name="Barton G.J."/>
            <person name="Westrop G.D."/>
            <person name="Mueller S."/>
            <person name="Dessi D."/>
            <person name="Fiori P.L."/>
            <person name="Ren Q."/>
            <person name="Paulsen I."/>
            <person name="Zhang H."/>
            <person name="Bastida-Corcuera F.D."/>
            <person name="Simoes-Barbosa A."/>
            <person name="Brown M.T."/>
            <person name="Hayes R.D."/>
            <person name="Mukherjee M."/>
            <person name="Okumura C.Y."/>
            <person name="Schneider R."/>
            <person name="Smith A.J."/>
            <person name="Vanacova S."/>
            <person name="Villalvazo M."/>
            <person name="Haas B.J."/>
            <person name="Pertea M."/>
            <person name="Feldblyum T.V."/>
            <person name="Utterback T.R."/>
            <person name="Shu C.L."/>
            <person name="Osoegawa K."/>
            <person name="de Jong P.J."/>
            <person name="Hrdy I."/>
            <person name="Horvathova L."/>
            <person name="Zubacova Z."/>
            <person name="Dolezal P."/>
            <person name="Malik S.B."/>
            <person name="Logsdon J.M. Jr."/>
            <person name="Henze K."/>
            <person name="Gupta A."/>
            <person name="Wang C.C."/>
            <person name="Dunne R.L."/>
            <person name="Upcroft J.A."/>
            <person name="Upcroft P."/>
            <person name="White O."/>
            <person name="Salzberg S.L."/>
            <person name="Tang P."/>
            <person name="Chiu C.-H."/>
            <person name="Lee Y.-S."/>
            <person name="Embley T.M."/>
            <person name="Coombs G.H."/>
            <person name="Mottram J.C."/>
            <person name="Tachezy J."/>
            <person name="Fraser-Liggett C.M."/>
            <person name="Johnson P.J."/>
        </authorList>
    </citation>
    <scope>NUCLEOTIDE SEQUENCE [LARGE SCALE GENOMIC DNA]</scope>
    <source>
        <strain evidence="7">G3</strain>
    </source>
</reference>
<dbReference type="VEuPathDB" id="TrichDB:TVAGG3_0428380"/>
<keyword evidence="6" id="KW-0175">Coiled coil</keyword>
<dbReference type="SUPFAM" id="SSF48403">
    <property type="entry name" value="Ankyrin repeat"/>
    <property type="match status" value="1"/>
</dbReference>
<dbReference type="OrthoDB" id="303876at2759"/>
<sequence>MYYRKHFIKIKYCKYIGYNQKLFDFISENIESIKYDDLIDSIVDAGFDFAEQLLIHFKNNNKNPNEIIFSLVNKSPAFIDIISYLSDKYKEIRDTIDSIKVLSSNNSHSTILSVFKTILDKSKEKDNKIKELESELDTRNKDITALNDELTKLRNENIKLKQDNSNQNEELIRLRTDDLSQKDEIEKLKRENASKSEEITSLRSENTKNIDFIEKIGEFLPKIKKIKNIHLTELSFNEVYNIMKEALNERDLTTILYYHKILESIAKPQMGNLSVFLSTSKRGDIQLTKDFIECGENIYKTSGRQQTLIHLFADEGNTDAIKYLMKYNFDVNQKDVDGNTPLHLAVMNNHYSTCKFLCSQPKISLNIKNNVNESPLDIATRRGYNLIVDLLNIY</sequence>
<dbReference type="Proteomes" id="UP000001542">
    <property type="component" value="Unassembled WGS sequence"/>
</dbReference>
<accession>A2EMR9</accession>
<keyword evidence="1" id="KW-0677">Repeat</keyword>
<dbReference type="eggNOG" id="KOG0508">
    <property type="taxonomic scope" value="Eukaryota"/>
</dbReference>
<evidence type="ECO:0000256" key="4">
    <source>
        <dbReference type="ARBA" id="ARBA00039237"/>
    </source>
</evidence>
<dbReference type="RefSeq" id="XP_001318288.1">
    <property type="nucleotide sequence ID" value="XM_001318253.1"/>
</dbReference>
<dbReference type="InterPro" id="IPR036770">
    <property type="entry name" value="Ankyrin_rpt-contain_sf"/>
</dbReference>
<dbReference type="EMBL" id="DS113433">
    <property type="protein sequence ID" value="EAY06065.1"/>
    <property type="molecule type" value="Genomic_DNA"/>
</dbReference>
<dbReference type="STRING" id="5722.A2EMR9"/>